<dbReference type="InterPro" id="IPR000120">
    <property type="entry name" value="Amidase"/>
</dbReference>
<keyword evidence="4" id="KW-1185">Reference proteome</keyword>
<comment type="similarity">
    <text evidence="1">Belongs to the amidase family.</text>
</comment>
<proteinExistence type="inferred from homology"/>
<dbReference type="SUPFAM" id="SSF75304">
    <property type="entry name" value="Amidase signature (AS) enzymes"/>
    <property type="match status" value="1"/>
</dbReference>
<dbReference type="EMBL" id="FONT01000002">
    <property type="protein sequence ID" value="SFE56037.1"/>
    <property type="molecule type" value="Genomic_DNA"/>
</dbReference>
<dbReference type="Gene3D" id="3.90.1300.10">
    <property type="entry name" value="Amidase signature (AS) domain"/>
    <property type="match status" value="1"/>
</dbReference>
<evidence type="ECO:0000313" key="3">
    <source>
        <dbReference type="EMBL" id="SFE56037.1"/>
    </source>
</evidence>
<dbReference type="InterPro" id="IPR036928">
    <property type="entry name" value="AS_sf"/>
</dbReference>
<dbReference type="GO" id="GO:0016740">
    <property type="term" value="F:transferase activity"/>
    <property type="evidence" value="ECO:0007669"/>
    <property type="project" value="UniProtKB-KW"/>
</dbReference>
<dbReference type="PANTHER" id="PTHR11895">
    <property type="entry name" value="TRANSAMIDASE"/>
    <property type="match status" value="1"/>
</dbReference>
<protein>
    <submittedName>
        <fullName evidence="3">Aspartyl-tRNA(Asn)/glutamyl-tRNA(Gln) amidotransferase subunit A</fullName>
    </submittedName>
</protein>
<accession>A0A1I2BJE8</accession>
<organism evidence="3 4">
    <name type="scientific">Alteribacillus iranensis</name>
    <dbReference type="NCBI Taxonomy" id="930128"/>
    <lineage>
        <taxon>Bacteria</taxon>
        <taxon>Bacillati</taxon>
        <taxon>Bacillota</taxon>
        <taxon>Bacilli</taxon>
        <taxon>Bacillales</taxon>
        <taxon>Bacillaceae</taxon>
        <taxon>Alteribacillus</taxon>
    </lineage>
</organism>
<evidence type="ECO:0000256" key="1">
    <source>
        <dbReference type="ARBA" id="ARBA00009199"/>
    </source>
</evidence>
<keyword evidence="3" id="KW-0808">Transferase</keyword>
<name>A0A1I2BJE8_9BACI</name>
<dbReference type="Proteomes" id="UP000199516">
    <property type="component" value="Unassembled WGS sequence"/>
</dbReference>
<dbReference type="RefSeq" id="WP_091658739.1">
    <property type="nucleotide sequence ID" value="NZ_FONT01000002.1"/>
</dbReference>
<reference evidence="3 4" key="1">
    <citation type="submission" date="2016-10" db="EMBL/GenBank/DDBJ databases">
        <authorList>
            <person name="de Groot N.N."/>
        </authorList>
    </citation>
    <scope>NUCLEOTIDE SEQUENCE [LARGE SCALE GENOMIC DNA]</scope>
    <source>
        <strain evidence="3 4">DSM 23995</strain>
    </source>
</reference>
<dbReference type="PANTHER" id="PTHR11895:SF7">
    <property type="entry name" value="GLUTAMYL-TRNA(GLN) AMIDOTRANSFERASE SUBUNIT A, MITOCHONDRIAL"/>
    <property type="match status" value="1"/>
</dbReference>
<gene>
    <name evidence="3" type="ORF">SAMN05192532_102329</name>
</gene>
<dbReference type="AlphaFoldDB" id="A0A1I2BJE8"/>
<evidence type="ECO:0000313" key="4">
    <source>
        <dbReference type="Proteomes" id="UP000199516"/>
    </source>
</evidence>
<dbReference type="InterPro" id="IPR023631">
    <property type="entry name" value="Amidase_dom"/>
</dbReference>
<dbReference type="OrthoDB" id="9811471at2"/>
<dbReference type="Pfam" id="PF01425">
    <property type="entry name" value="Amidase"/>
    <property type="match status" value="1"/>
</dbReference>
<dbReference type="STRING" id="930128.SAMN05192532_102329"/>
<feature type="domain" description="Amidase" evidence="2">
    <location>
        <begin position="22"/>
        <end position="433"/>
    </location>
</feature>
<evidence type="ECO:0000259" key="2">
    <source>
        <dbReference type="Pfam" id="PF01425"/>
    </source>
</evidence>
<sequence length="457" mass="49887">MERWTIRQLLQGYRQKEFSPVEITSAFLDRIEQMNKDYNAFLTVTADHALHQAGIAEQKYVAGGYIGALEGIPLSIKDLIATKGIRTTSGSSIYTEHVPTKNAAVVDLLEREGAVSLGKTNLDEFALGTTGENPFFGTIRNPWNDKYSVGGSSGGSSVAALSHLGLGSIGTDTGGSIRMPSALTGTFGLKPTYGSVSTSGVTAIAWSLDHIGPIANNASDLISLTEALLGKSYQIEEAENDLRGVRIGVPLTYFNEQAEDEVLALYQHALHQMEAAGARLVEVALPLSKRDVDRVFVIEKAEGAYVHRDDMEHSLSQYSDNVKEFLTSSLSISSFMYIEALKRREEIREAVNTALRDVDVLATPTLPMTSVKLGTTEVEIGEKESIFEAMIRYTSIFNMSGHPALSMPGGLNSSGLPFGLQLVGRYHEERRLLQAAAAFEKEYLQDFHKKRESLITV</sequence>